<proteinExistence type="predicted"/>
<gene>
    <name evidence="3" type="ORF">EH244_30515</name>
</gene>
<dbReference type="GO" id="GO:0004803">
    <property type="term" value="F:transposase activity"/>
    <property type="evidence" value="ECO:0007669"/>
    <property type="project" value="InterPro"/>
</dbReference>
<dbReference type="InterPro" id="IPR002525">
    <property type="entry name" value="Transp_IS110-like_N"/>
</dbReference>
<dbReference type="GO" id="GO:0006313">
    <property type="term" value="P:DNA transposition"/>
    <property type="evidence" value="ECO:0007669"/>
    <property type="project" value="InterPro"/>
</dbReference>
<dbReference type="AlphaFoldDB" id="A0A3P3E2I2"/>
<dbReference type="RefSeq" id="WP_124962029.1">
    <property type="nucleotide sequence ID" value="NZ_RQXU01000038.1"/>
</dbReference>
<feature type="domain" description="Transposase IS110-like N-terminal" evidence="1">
    <location>
        <begin position="6"/>
        <end position="149"/>
    </location>
</feature>
<evidence type="ECO:0000313" key="3">
    <source>
        <dbReference type="EMBL" id="RRH80484.1"/>
    </source>
</evidence>
<name>A0A3P3E2I2_9BURK</name>
<comment type="caution">
    <text evidence="3">The sequence shown here is derived from an EMBL/GenBank/DDBJ whole genome shotgun (WGS) entry which is preliminary data.</text>
</comment>
<evidence type="ECO:0000259" key="2">
    <source>
        <dbReference type="Pfam" id="PF02371"/>
    </source>
</evidence>
<evidence type="ECO:0000313" key="4">
    <source>
        <dbReference type="Proteomes" id="UP000271590"/>
    </source>
</evidence>
<dbReference type="Proteomes" id="UP000271590">
    <property type="component" value="Unassembled WGS sequence"/>
</dbReference>
<dbReference type="InterPro" id="IPR003346">
    <property type="entry name" value="Transposase_20"/>
</dbReference>
<dbReference type="GO" id="GO:0003677">
    <property type="term" value="F:DNA binding"/>
    <property type="evidence" value="ECO:0007669"/>
    <property type="project" value="InterPro"/>
</dbReference>
<evidence type="ECO:0000259" key="1">
    <source>
        <dbReference type="Pfam" id="PF01548"/>
    </source>
</evidence>
<organism evidence="3 4">
    <name type="scientific">Variovorax beijingensis</name>
    <dbReference type="NCBI Taxonomy" id="2496117"/>
    <lineage>
        <taxon>Bacteria</taxon>
        <taxon>Pseudomonadati</taxon>
        <taxon>Pseudomonadota</taxon>
        <taxon>Betaproteobacteria</taxon>
        <taxon>Burkholderiales</taxon>
        <taxon>Comamonadaceae</taxon>
        <taxon>Variovorax</taxon>
    </lineage>
</organism>
<dbReference type="NCBIfam" id="NF033542">
    <property type="entry name" value="transpos_IS110"/>
    <property type="match status" value="1"/>
</dbReference>
<dbReference type="PANTHER" id="PTHR33055:SF3">
    <property type="entry name" value="PUTATIVE TRANSPOSASE FOR IS117-RELATED"/>
    <property type="match status" value="1"/>
</dbReference>
<dbReference type="EMBL" id="RQXU01000038">
    <property type="protein sequence ID" value="RRH80484.1"/>
    <property type="molecule type" value="Genomic_DNA"/>
</dbReference>
<sequence length="347" mass="38313">MTYFTGIDVSLRSVSICVVDDRGEVCREAKVDAHVDVIVDWLHAFSPELKSVGFEAGALSQYLTYGLQAAGFEVICLEARQVKNTLDAMRNTTDRNDARGIAQILRTGWYSRVHIKSLHSHRVRALLASRKAILAKCVDLENELRGLLRVFGIRLAPRVGHGSFDAQVRQTFADDEMLSCALVPLLDARTVLYKTYLKLDNAVKALTKADPLCVRLMSIPGVGPVAALTFKSAVDDPARFKSSRNVAAHFGLTPERYQSGETDNPGHISRAGDADVRSALYVAAHSLLTRNAQWSSLKAWGMRLAKTRGHRRAVIAVARKLAVILHHMWVDGSEFRWGSQEPIAVKA</sequence>
<dbReference type="InterPro" id="IPR047650">
    <property type="entry name" value="Transpos_IS110"/>
</dbReference>
<feature type="domain" description="Transposase IS116/IS110/IS902 C-terminal" evidence="2">
    <location>
        <begin position="215"/>
        <end position="295"/>
    </location>
</feature>
<reference evidence="3 4" key="1">
    <citation type="submission" date="2018-11" db="EMBL/GenBank/DDBJ databases">
        <title>The genome of Variovorax sp T529.</title>
        <authorList>
            <person name="Gao J."/>
        </authorList>
    </citation>
    <scope>NUCLEOTIDE SEQUENCE [LARGE SCALE GENOMIC DNA]</scope>
    <source>
        <strain evidence="3 4">T529</strain>
    </source>
</reference>
<protein>
    <submittedName>
        <fullName evidence="3">IS110 family transposase</fullName>
    </submittedName>
</protein>
<dbReference type="Pfam" id="PF02371">
    <property type="entry name" value="Transposase_20"/>
    <property type="match status" value="1"/>
</dbReference>
<accession>A0A3P3E2I2</accession>
<dbReference type="Pfam" id="PF01548">
    <property type="entry name" value="DEDD_Tnp_IS110"/>
    <property type="match status" value="1"/>
</dbReference>
<dbReference type="PANTHER" id="PTHR33055">
    <property type="entry name" value="TRANSPOSASE FOR INSERTION SEQUENCE ELEMENT IS1111A"/>
    <property type="match status" value="1"/>
</dbReference>